<organism evidence="1 2">
    <name type="scientific">Actinomycetospora cinnamomea</name>
    <dbReference type="NCBI Taxonomy" id="663609"/>
    <lineage>
        <taxon>Bacteria</taxon>
        <taxon>Bacillati</taxon>
        <taxon>Actinomycetota</taxon>
        <taxon>Actinomycetes</taxon>
        <taxon>Pseudonocardiales</taxon>
        <taxon>Pseudonocardiaceae</taxon>
        <taxon>Actinomycetospora</taxon>
    </lineage>
</organism>
<reference evidence="1 2" key="1">
    <citation type="submission" date="2018-04" db="EMBL/GenBank/DDBJ databases">
        <title>Genomic Encyclopedia of Type Strains, Phase IV (KMG-IV): sequencing the most valuable type-strain genomes for metagenomic binning, comparative biology and taxonomic classification.</title>
        <authorList>
            <person name="Goeker M."/>
        </authorList>
    </citation>
    <scope>NUCLEOTIDE SEQUENCE [LARGE SCALE GENOMIC DNA]</scope>
    <source>
        <strain evidence="1 2">DSM 45771</strain>
    </source>
</reference>
<dbReference type="Pfam" id="PF11746">
    <property type="entry name" value="DUF3303"/>
    <property type="match status" value="1"/>
</dbReference>
<dbReference type="RefSeq" id="WP_165825854.1">
    <property type="nucleotide sequence ID" value="NZ_QEKW01000014.1"/>
</dbReference>
<proteinExistence type="predicted"/>
<evidence type="ECO:0000313" key="2">
    <source>
        <dbReference type="Proteomes" id="UP000245639"/>
    </source>
</evidence>
<gene>
    <name evidence="1" type="ORF">C8D89_1142</name>
</gene>
<dbReference type="Proteomes" id="UP000245639">
    <property type="component" value="Unassembled WGS sequence"/>
</dbReference>
<sequence length="103" mass="11771">MKYVMTWWERPGGSFADYEAAQKRVLEVFQSWKMPESLTFHQFLVRVGEFGGYAVIETDEPADMHRLTSAFAVFQFRVEPVMDVMDAVAAEVDAIGWRDSLSG</sequence>
<accession>A0A2U1F0P8</accession>
<dbReference type="AlphaFoldDB" id="A0A2U1F0P8"/>
<name>A0A2U1F0P8_9PSEU</name>
<evidence type="ECO:0000313" key="1">
    <source>
        <dbReference type="EMBL" id="PVZ05748.1"/>
    </source>
</evidence>
<dbReference type="EMBL" id="QEKW01000014">
    <property type="protein sequence ID" value="PVZ05748.1"/>
    <property type="molecule type" value="Genomic_DNA"/>
</dbReference>
<protein>
    <submittedName>
        <fullName evidence="1">Uncharacterized protein DUF3303</fullName>
    </submittedName>
</protein>
<comment type="caution">
    <text evidence="1">The sequence shown here is derived from an EMBL/GenBank/DDBJ whole genome shotgun (WGS) entry which is preliminary data.</text>
</comment>
<dbReference type="InterPro" id="IPR021734">
    <property type="entry name" value="DUF3303"/>
</dbReference>
<keyword evidence="2" id="KW-1185">Reference proteome</keyword>